<dbReference type="GO" id="GO:0008270">
    <property type="term" value="F:zinc ion binding"/>
    <property type="evidence" value="ECO:0007669"/>
    <property type="project" value="UniProtKB-KW"/>
</dbReference>
<dbReference type="Gene3D" id="1.10.220.150">
    <property type="entry name" value="Arf GTPase activating protein"/>
    <property type="match status" value="1"/>
</dbReference>
<dbReference type="SUPFAM" id="SSF57863">
    <property type="entry name" value="ArfGap/RecO-like zinc finger"/>
    <property type="match status" value="1"/>
</dbReference>
<dbReference type="Pfam" id="PF13857">
    <property type="entry name" value="Ank_5"/>
    <property type="match status" value="1"/>
</dbReference>
<dbReference type="GO" id="GO:0032012">
    <property type="term" value="P:regulation of ARF protein signal transduction"/>
    <property type="evidence" value="ECO:0007669"/>
    <property type="project" value="InterPro"/>
</dbReference>
<keyword evidence="4" id="KW-0863">Zinc-finger</keyword>
<proteinExistence type="predicted"/>
<dbReference type="CDD" id="cd08833">
    <property type="entry name" value="ArfGap_GIT"/>
    <property type="match status" value="1"/>
</dbReference>
<dbReference type="PROSITE" id="PS50115">
    <property type="entry name" value="ARFGAP"/>
    <property type="match status" value="1"/>
</dbReference>
<evidence type="ECO:0000256" key="3">
    <source>
        <dbReference type="PROSITE-ProRule" id="PRU00023"/>
    </source>
</evidence>
<dbReference type="OrthoDB" id="5588096at2759"/>
<dbReference type="SMART" id="SM00248">
    <property type="entry name" value="ANK"/>
    <property type="match status" value="2"/>
</dbReference>
<dbReference type="GO" id="GO:0008277">
    <property type="term" value="P:regulation of G protein-coupled receptor signaling pathway"/>
    <property type="evidence" value="ECO:0007669"/>
    <property type="project" value="TreeGrafter"/>
</dbReference>
<keyword evidence="7" id="KW-1185">Reference proteome</keyword>
<dbReference type="Pfam" id="PF01412">
    <property type="entry name" value="ArfGap"/>
    <property type="match status" value="1"/>
</dbReference>
<keyword evidence="3" id="KW-0040">ANK repeat</keyword>
<dbReference type="SMART" id="SM00105">
    <property type="entry name" value="ArfGap"/>
    <property type="match status" value="1"/>
</dbReference>
<dbReference type="InterPro" id="IPR036770">
    <property type="entry name" value="Ankyrin_rpt-contain_sf"/>
</dbReference>
<organism evidence="6 7">
    <name type="scientific">Protopolystoma xenopodis</name>
    <dbReference type="NCBI Taxonomy" id="117903"/>
    <lineage>
        <taxon>Eukaryota</taxon>
        <taxon>Metazoa</taxon>
        <taxon>Spiralia</taxon>
        <taxon>Lophotrochozoa</taxon>
        <taxon>Platyhelminthes</taxon>
        <taxon>Monogenea</taxon>
        <taxon>Polyopisthocotylea</taxon>
        <taxon>Polystomatidea</taxon>
        <taxon>Polystomatidae</taxon>
        <taxon>Protopolystoma</taxon>
    </lineage>
</organism>
<dbReference type="Gene3D" id="1.25.40.20">
    <property type="entry name" value="Ankyrin repeat-containing domain"/>
    <property type="match status" value="1"/>
</dbReference>
<sequence>MNLSYDVCGDCETPDPQWVSVNKGVLLCNECSSIHRQLGRHISQVASFFIINIFKVKHLKKSRWRPTQLAMVHHLAAAGANRFWEHMLFEPMLTGQNAAKIEIKRPERKPKPDDPMHPNKADFIREKYMFLGFFKKPRHLNIENLSHQLHACVRTGVLQTSLYLLALGANPNFMHTSKGTSPMHVACQYGQVGQLELLIAYGGDVCIRDTFGLTPIDILSLFI</sequence>
<dbReference type="PANTHER" id="PTHR46097">
    <property type="entry name" value="G PROTEIN-COUPLED RECEPTOR KINASE INTERACTING ARFGAP"/>
    <property type="match status" value="1"/>
</dbReference>
<protein>
    <recommendedName>
        <fullName evidence="5">Arf-GAP domain-containing protein</fullName>
    </recommendedName>
</protein>
<dbReference type="SUPFAM" id="SSF48403">
    <property type="entry name" value="Ankyrin repeat"/>
    <property type="match status" value="1"/>
</dbReference>
<accession>A0A448WKA5</accession>
<dbReference type="GO" id="GO:0036465">
    <property type="term" value="P:synaptic vesicle recycling"/>
    <property type="evidence" value="ECO:0007669"/>
    <property type="project" value="TreeGrafter"/>
</dbReference>
<evidence type="ECO:0000313" key="7">
    <source>
        <dbReference type="Proteomes" id="UP000784294"/>
    </source>
</evidence>
<dbReference type="GO" id="GO:0098793">
    <property type="term" value="C:presynapse"/>
    <property type="evidence" value="ECO:0007669"/>
    <property type="project" value="GOC"/>
</dbReference>
<dbReference type="GO" id="GO:0031267">
    <property type="term" value="F:small GTPase binding"/>
    <property type="evidence" value="ECO:0007669"/>
    <property type="project" value="TreeGrafter"/>
</dbReference>
<dbReference type="InterPro" id="IPR002110">
    <property type="entry name" value="Ankyrin_rpt"/>
</dbReference>
<dbReference type="PROSITE" id="PS50088">
    <property type="entry name" value="ANK_REPEAT"/>
    <property type="match status" value="1"/>
</dbReference>
<dbReference type="InterPro" id="IPR001164">
    <property type="entry name" value="ArfGAP_dom"/>
</dbReference>
<dbReference type="AlphaFoldDB" id="A0A448WKA5"/>
<feature type="domain" description="Arf-GAP" evidence="5">
    <location>
        <begin position="1"/>
        <end position="128"/>
    </location>
</feature>
<dbReference type="Proteomes" id="UP000784294">
    <property type="component" value="Unassembled WGS sequence"/>
</dbReference>
<comment type="caution">
    <text evidence="6">The sequence shown here is derived from an EMBL/GenBank/DDBJ whole genome shotgun (WGS) entry which is preliminary data.</text>
</comment>
<evidence type="ECO:0000259" key="5">
    <source>
        <dbReference type="PROSITE" id="PS50115"/>
    </source>
</evidence>
<dbReference type="InterPro" id="IPR037278">
    <property type="entry name" value="ARFGAP/RecO"/>
</dbReference>
<dbReference type="InterPro" id="IPR038508">
    <property type="entry name" value="ArfGAP_dom_sf"/>
</dbReference>
<dbReference type="EMBL" id="CAAALY010019083">
    <property type="protein sequence ID" value="VEL13831.1"/>
    <property type="molecule type" value="Genomic_DNA"/>
</dbReference>
<keyword evidence="1" id="KW-0479">Metal-binding</keyword>
<dbReference type="PANTHER" id="PTHR46097:SF3">
    <property type="entry name" value="ARF GTPASE-ACTIVATING PROTEIN GIT"/>
    <property type="match status" value="1"/>
</dbReference>
<gene>
    <name evidence="6" type="ORF">PXEA_LOCUS7271</name>
</gene>
<dbReference type="GO" id="GO:0007420">
    <property type="term" value="P:brain development"/>
    <property type="evidence" value="ECO:0007669"/>
    <property type="project" value="InterPro"/>
</dbReference>
<evidence type="ECO:0000313" key="6">
    <source>
        <dbReference type="EMBL" id="VEL13831.1"/>
    </source>
</evidence>
<keyword evidence="2" id="KW-0862">Zinc</keyword>
<dbReference type="InterPro" id="IPR047161">
    <property type="entry name" value="GIT-like"/>
</dbReference>
<reference evidence="6" key="1">
    <citation type="submission" date="2018-11" db="EMBL/GenBank/DDBJ databases">
        <authorList>
            <consortium name="Pathogen Informatics"/>
        </authorList>
    </citation>
    <scope>NUCLEOTIDE SEQUENCE</scope>
</reference>
<name>A0A448WKA5_9PLAT</name>
<dbReference type="PROSITE" id="PS50297">
    <property type="entry name" value="ANK_REP_REGION"/>
    <property type="match status" value="1"/>
</dbReference>
<evidence type="ECO:0000256" key="2">
    <source>
        <dbReference type="ARBA" id="ARBA00022833"/>
    </source>
</evidence>
<dbReference type="PRINTS" id="PR00405">
    <property type="entry name" value="REVINTRACTNG"/>
</dbReference>
<dbReference type="GO" id="GO:0005096">
    <property type="term" value="F:GTPase activator activity"/>
    <property type="evidence" value="ECO:0007669"/>
    <property type="project" value="InterPro"/>
</dbReference>
<evidence type="ECO:0000256" key="4">
    <source>
        <dbReference type="PROSITE-ProRule" id="PRU00288"/>
    </source>
</evidence>
<feature type="repeat" description="ANK" evidence="3">
    <location>
        <begin position="178"/>
        <end position="210"/>
    </location>
</feature>
<evidence type="ECO:0000256" key="1">
    <source>
        <dbReference type="ARBA" id="ARBA00022723"/>
    </source>
</evidence>